<dbReference type="AlphaFoldDB" id="A0A2M7VKY0"/>
<gene>
    <name evidence="1" type="ORF">COX73_00485</name>
</gene>
<organism evidence="1 2">
    <name type="scientific">bacterium (Candidatus Gribaldobacteria) CG_4_10_14_0_2_um_filter_36_18</name>
    <dbReference type="NCBI Taxonomy" id="2014264"/>
    <lineage>
        <taxon>Bacteria</taxon>
        <taxon>Candidatus Gribaldobacteria</taxon>
    </lineage>
</organism>
<evidence type="ECO:0000313" key="2">
    <source>
        <dbReference type="Proteomes" id="UP000231469"/>
    </source>
</evidence>
<accession>A0A2M7VKY0</accession>
<dbReference type="Proteomes" id="UP000231469">
    <property type="component" value="Unassembled WGS sequence"/>
</dbReference>
<dbReference type="EMBL" id="PFPS01000021">
    <property type="protein sequence ID" value="PJA02498.1"/>
    <property type="molecule type" value="Genomic_DNA"/>
</dbReference>
<reference evidence="2" key="1">
    <citation type="submission" date="2017-09" db="EMBL/GenBank/DDBJ databases">
        <title>Depth-based differentiation of microbial function through sediment-hosted aquifers and enrichment of novel symbionts in the deep terrestrial subsurface.</title>
        <authorList>
            <person name="Probst A.J."/>
            <person name="Ladd B."/>
            <person name="Jarett J.K."/>
            <person name="Geller-Mcgrath D.E."/>
            <person name="Sieber C.M.K."/>
            <person name="Emerson J.B."/>
            <person name="Anantharaman K."/>
            <person name="Thomas B.C."/>
            <person name="Malmstrom R."/>
            <person name="Stieglmeier M."/>
            <person name="Klingl A."/>
            <person name="Woyke T."/>
            <person name="Ryan C.M."/>
            <person name="Banfield J.F."/>
        </authorList>
    </citation>
    <scope>NUCLEOTIDE SEQUENCE [LARGE SCALE GENOMIC DNA]</scope>
</reference>
<protein>
    <submittedName>
        <fullName evidence="1">Uncharacterized protein</fullName>
    </submittedName>
</protein>
<proteinExistence type="predicted"/>
<sequence length="194" mass="22476">MRKSRILLLVLVISALVAVILVPIFSAFVRDLNFKIRTVSHFKGLGIETWKNGDKFTVKTDNTEWTVKILPTELTLEQEFALEIWRDILNVRVSEKDEHLERIKAKEHIQLLVEVLAARIKTGQKNFKDVLVTNKDIKKALSLLNETSPIIADRFCGNWDNYCSVPEINKLKNWPETSFQVGIITEMTRTYYPF</sequence>
<name>A0A2M7VKY0_9BACT</name>
<evidence type="ECO:0000313" key="1">
    <source>
        <dbReference type="EMBL" id="PJA02498.1"/>
    </source>
</evidence>
<comment type="caution">
    <text evidence="1">The sequence shown here is derived from an EMBL/GenBank/DDBJ whole genome shotgun (WGS) entry which is preliminary data.</text>
</comment>